<protein>
    <submittedName>
        <fullName evidence="2">Uncharacterized protein</fullName>
    </submittedName>
</protein>
<comment type="caution">
    <text evidence="2">The sequence shown here is derived from an EMBL/GenBank/DDBJ whole genome shotgun (WGS) entry which is preliminary data.</text>
</comment>
<gene>
    <name evidence="2" type="ORF">VCR5J5_1370252</name>
</gene>
<evidence type="ECO:0000313" key="3">
    <source>
        <dbReference type="Proteomes" id="UP000049495"/>
    </source>
</evidence>
<dbReference type="Proteomes" id="UP000049495">
    <property type="component" value="Unassembled WGS sequence"/>
</dbReference>
<feature type="signal peptide" evidence="1">
    <location>
        <begin position="1"/>
        <end position="22"/>
    </location>
</feature>
<organism evidence="2 3">
    <name type="scientific">Vibrio crassostreae</name>
    <dbReference type="NCBI Taxonomy" id="246167"/>
    <lineage>
        <taxon>Bacteria</taxon>
        <taxon>Pseudomonadati</taxon>
        <taxon>Pseudomonadota</taxon>
        <taxon>Gammaproteobacteria</taxon>
        <taxon>Vibrionales</taxon>
        <taxon>Vibrionaceae</taxon>
        <taxon>Vibrio</taxon>
    </lineage>
</organism>
<feature type="chain" id="PRO_5041143795" evidence="1">
    <location>
        <begin position="23"/>
        <end position="95"/>
    </location>
</feature>
<evidence type="ECO:0000313" key="2">
    <source>
        <dbReference type="EMBL" id="CDT04017.1"/>
    </source>
</evidence>
<dbReference type="RefSeq" id="WP_055318672.1">
    <property type="nucleotide sequence ID" value="NZ_CAWQCV010000149.1"/>
</dbReference>
<dbReference type="AlphaFoldDB" id="A0A822MP87"/>
<proteinExistence type="predicted"/>
<dbReference type="EMBL" id="CCJV01000043">
    <property type="protein sequence ID" value="CDT04017.1"/>
    <property type="molecule type" value="Genomic_DNA"/>
</dbReference>
<sequence length="95" mass="10562">MKSIITKIITITALALSMNVSAASAIDALSIELIKATLTPEQIQQSLNQWKENELKQIESRAQNISDRAPIEARRQLVKSQVEQEYKQTAKALGL</sequence>
<keyword evidence="1" id="KW-0732">Signal</keyword>
<reference evidence="3" key="1">
    <citation type="submission" date="2014-06" db="EMBL/GenBank/DDBJ databases">
        <authorList>
            <person name="Le Roux Frederique"/>
        </authorList>
    </citation>
    <scope>NUCLEOTIDE SEQUENCE [LARGE SCALE GENOMIC DNA]</scope>
    <source>
        <strain evidence="3">J5-5</strain>
    </source>
</reference>
<name>A0A822MP87_9VIBR</name>
<evidence type="ECO:0000256" key="1">
    <source>
        <dbReference type="SAM" id="SignalP"/>
    </source>
</evidence>
<accession>A0A822MP87</accession>